<dbReference type="CDD" id="cd19757">
    <property type="entry name" value="Bbox1"/>
    <property type="match status" value="1"/>
</dbReference>
<keyword evidence="2 4" id="KW-0863">Zinc-finger</keyword>
<feature type="domain" description="B box-type" evidence="6">
    <location>
        <begin position="341"/>
        <end position="387"/>
    </location>
</feature>
<reference evidence="7 8" key="1">
    <citation type="submission" date="2016-02" db="EMBL/GenBank/DDBJ databases">
        <title>Genome analysis of coral dinoflagellate symbionts highlights evolutionary adaptations to a symbiotic lifestyle.</title>
        <authorList>
            <person name="Aranda M."/>
            <person name="Li Y."/>
            <person name="Liew Y.J."/>
            <person name="Baumgarten S."/>
            <person name="Simakov O."/>
            <person name="Wilson M."/>
            <person name="Piel J."/>
            <person name="Ashoor H."/>
            <person name="Bougouffa S."/>
            <person name="Bajic V.B."/>
            <person name="Ryu T."/>
            <person name="Ravasi T."/>
            <person name="Bayer T."/>
            <person name="Micklem G."/>
            <person name="Kim H."/>
            <person name="Bhak J."/>
            <person name="Lajeunesse T.C."/>
            <person name="Voolstra C.R."/>
        </authorList>
    </citation>
    <scope>NUCLEOTIDE SEQUENCE [LARGE SCALE GENOMIC DNA]</scope>
    <source>
        <strain evidence="7 8">CCMP2467</strain>
    </source>
</reference>
<dbReference type="InterPro" id="IPR017907">
    <property type="entry name" value="Znf_RING_CS"/>
</dbReference>
<organism evidence="7 8">
    <name type="scientific">Symbiodinium microadriaticum</name>
    <name type="common">Dinoflagellate</name>
    <name type="synonym">Zooxanthella microadriatica</name>
    <dbReference type="NCBI Taxonomy" id="2951"/>
    <lineage>
        <taxon>Eukaryota</taxon>
        <taxon>Sar</taxon>
        <taxon>Alveolata</taxon>
        <taxon>Dinophyceae</taxon>
        <taxon>Suessiales</taxon>
        <taxon>Symbiodiniaceae</taxon>
        <taxon>Symbiodinium</taxon>
    </lineage>
</organism>
<evidence type="ECO:0000313" key="8">
    <source>
        <dbReference type="Proteomes" id="UP000186817"/>
    </source>
</evidence>
<proteinExistence type="predicted"/>
<dbReference type="PROSITE" id="PS50119">
    <property type="entry name" value="ZF_BBOX"/>
    <property type="match status" value="1"/>
</dbReference>
<dbReference type="InterPro" id="IPR000315">
    <property type="entry name" value="Znf_B-box"/>
</dbReference>
<dbReference type="PANTHER" id="PTHR25462">
    <property type="entry name" value="BONUS, ISOFORM C-RELATED"/>
    <property type="match status" value="1"/>
</dbReference>
<evidence type="ECO:0000259" key="6">
    <source>
        <dbReference type="PROSITE" id="PS50119"/>
    </source>
</evidence>
<dbReference type="CDD" id="cd19756">
    <property type="entry name" value="Bbox2"/>
    <property type="match status" value="1"/>
</dbReference>
<dbReference type="PANTHER" id="PTHR25462:SF296">
    <property type="entry name" value="MEIOTIC P26, ISOFORM F"/>
    <property type="match status" value="1"/>
</dbReference>
<dbReference type="OMA" id="DEICARC"/>
<dbReference type="OrthoDB" id="414534at2759"/>
<dbReference type="Proteomes" id="UP000186817">
    <property type="component" value="Unassembled WGS sequence"/>
</dbReference>
<evidence type="ECO:0000256" key="1">
    <source>
        <dbReference type="ARBA" id="ARBA00022723"/>
    </source>
</evidence>
<dbReference type="SUPFAM" id="SSF57845">
    <property type="entry name" value="B-box zinc-binding domain"/>
    <property type="match status" value="1"/>
</dbReference>
<keyword evidence="3" id="KW-0862">Zinc</keyword>
<dbReference type="Pfam" id="PF00643">
    <property type="entry name" value="zf-B_box"/>
    <property type="match status" value="1"/>
</dbReference>
<dbReference type="Gene3D" id="3.30.160.60">
    <property type="entry name" value="Classic Zinc Finger"/>
    <property type="match status" value="1"/>
</dbReference>
<evidence type="ECO:0000256" key="4">
    <source>
        <dbReference type="PROSITE-ProRule" id="PRU00024"/>
    </source>
</evidence>
<evidence type="ECO:0000256" key="3">
    <source>
        <dbReference type="ARBA" id="ARBA00022833"/>
    </source>
</evidence>
<comment type="caution">
    <text evidence="7">The sequence shown here is derived from an EMBL/GenBank/DDBJ whole genome shotgun (WGS) entry which is preliminary data.</text>
</comment>
<keyword evidence="1" id="KW-0479">Metal-binding</keyword>
<keyword evidence="8" id="KW-1185">Reference proteome</keyword>
<dbReference type="EMBL" id="LSRX01000148">
    <property type="protein sequence ID" value="OLQ07007.1"/>
    <property type="molecule type" value="Genomic_DNA"/>
</dbReference>
<accession>A0A1Q9EI08</accession>
<name>A0A1Q9EI08_SYMMI</name>
<sequence>MLQSLEDMVSLSWTIQAFPGPSRLDASDASLNGDIRGILQAEQFTGAGGLQSIEEDTYPSSPQDTGPEPKLPELLREMRRLRQQMEQMAELEKLAAGRDPGDGSFVLMPFLSLIWEVHLSLHRFERDENGEMTGTRGVPVRNKESQELRQDAECQQVHIRVDEEQGLACLMSLGTPASCAGSPVDEICARCGRSLESASLLLVCEHHLCLQCAAESLEKRGTHVVQCKACNAVTEVDAAAASYLESLCSLSPSSTRLASGFASPAVQTSRDLSDDTSPMVLPPPIPQPARRKEPRWSNRAVDAPGTERLGKTKLGAAVRSQPSVSPNSPSSVIESMEKVPQGDARCGQCEDGPAEIYCDQCQETFCKGCSDATHRQGRMTKHCLQTVTSELCKPGARAPPMAAPSLSRRFHACPEHPEEPVNYFCLDCESSCVCAECCLHGKHRGHSVQCVLKAVCMLPDRAEELLSATRIESKRLASMVKHLSEKRLEAAKLVQRGTEDLQTSLREVALVAQKEESTLMQEADTRASETVRLQRQEEQEGRLAEAYRQLSEFFQVGDAVPALKWYARLQKELRSPDRVAGAAALQQVRLQQSSFSRTCCRLKEVTNRVASVKAPQAEVMLPPQSG</sequence>
<dbReference type="AlphaFoldDB" id="A0A1Q9EI08"/>
<dbReference type="InterPro" id="IPR047153">
    <property type="entry name" value="TRIM45/56/19-like"/>
</dbReference>
<feature type="compositionally biased region" description="Low complexity" evidence="5">
    <location>
        <begin position="318"/>
        <end position="333"/>
    </location>
</feature>
<protein>
    <submittedName>
        <fullName evidence="7">Transcription intermediary factor 1-beta</fullName>
    </submittedName>
</protein>
<dbReference type="PROSITE" id="PS00518">
    <property type="entry name" value="ZF_RING_1"/>
    <property type="match status" value="1"/>
</dbReference>
<gene>
    <name evidence="7" type="primary">Trim28</name>
    <name evidence="7" type="ORF">AK812_SmicGene9629</name>
</gene>
<evidence type="ECO:0000313" key="7">
    <source>
        <dbReference type="EMBL" id="OLQ07007.1"/>
    </source>
</evidence>
<evidence type="ECO:0000256" key="2">
    <source>
        <dbReference type="ARBA" id="ARBA00022771"/>
    </source>
</evidence>
<feature type="region of interest" description="Disordered" evidence="5">
    <location>
        <begin position="268"/>
        <end position="333"/>
    </location>
</feature>
<dbReference type="SMART" id="SM00336">
    <property type="entry name" value="BBOX"/>
    <property type="match status" value="2"/>
</dbReference>
<evidence type="ECO:0000256" key="5">
    <source>
        <dbReference type="SAM" id="MobiDB-lite"/>
    </source>
</evidence>
<dbReference type="GO" id="GO:0008270">
    <property type="term" value="F:zinc ion binding"/>
    <property type="evidence" value="ECO:0007669"/>
    <property type="project" value="UniProtKB-KW"/>
</dbReference>